<evidence type="ECO:0000259" key="1">
    <source>
        <dbReference type="PROSITE" id="PS50105"/>
    </source>
</evidence>
<comment type="caution">
    <text evidence="2">The sequence shown here is derived from an EMBL/GenBank/DDBJ whole genome shotgun (WGS) entry which is preliminary data.</text>
</comment>
<dbReference type="InterPro" id="IPR013761">
    <property type="entry name" value="SAM/pointed_sf"/>
</dbReference>
<dbReference type="AlphaFoldDB" id="A0AAD3MEI0"/>
<dbReference type="Pfam" id="PF00536">
    <property type="entry name" value="SAM_1"/>
    <property type="match status" value="1"/>
</dbReference>
<evidence type="ECO:0000313" key="2">
    <source>
        <dbReference type="EMBL" id="GLD52100.1"/>
    </source>
</evidence>
<feature type="domain" description="SAM" evidence="1">
    <location>
        <begin position="1"/>
        <end position="64"/>
    </location>
</feature>
<keyword evidence="3" id="KW-1185">Reference proteome</keyword>
<name>A0AAD3MEI0_LATJO</name>
<dbReference type="InterPro" id="IPR001660">
    <property type="entry name" value="SAM"/>
</dbReference>
<proteinExistence type="predicted"/>
<protein>
    <submittedName>
        <fullName evidence="2">Breast cancer anti-estrogen resistance protein 3-like protein</fullName>
    </submittedName>
</protein>
<reference evidence="2" key="1">
    <citation type="submission" date="2022-08" db="EMBL/GenBank/DDBJ databases">
        <title>Genome sequencing of akame (Lates japonicus).</title>
        <authorList>
            <person name="Hashiguchi Y."/>
            <person name="Takahashi H."/>
        </authorList>
    </citation>
    <scope>NUCLEOTIDE SEQUENCE</scope>
    <source>
        <strain evidence="2">Kochi</strain>
    </source>
</reference>
<dbReference type="PROSITE" id="PS50105">
    <property type="entry name" value="SAM_DOMAIN"/>
    <property type="match status" value="1"/>
</dbReference>
<accession>A0AAD3MEI0</accession>
<gene>
    <name evidence="2" type="ORF">AKAME5_000504600</name>
</gene>
<dbReference type="Gene3D" id="1.10.150.50">
    <property type="entry name" value="Transcription Factor, Ets-1"/>
    <property type="match status" value="1"/>
</dbReference>
<sequence>MNNRSIAWWLRQIGLPQYTKTLENEYYGLEGLLNVTDGELKDAGIEDATHRETILNQLSRHRERLDPHSAVQVLGRRVSRKYSLGSSMDLVKPKKDLFRQSVLPRLQRADKKHRLSASCSQLRPLNEDAHHQ</sequence>
<evidence type="ECO:0000313" key="3">
    <source>
        <dbReference type="Proteomes" id="UP001279410"/>
    </source>
</evidence>
<dbReference type="EMBL" id="BRZM01000013">
    <property type="protein sequence ID" value="GLD52100.1"/>
    <property type="molecule type" value="Genomic_DNA"/>
</dbReference>
<organism evidence="2 3">
    <name type="scientific">Lates japonicus</name>
    <name type="common">Japanese lates</name>
    <dbReference type="NCBI Taxonomy" id="270547"/>
    <lineage>
        <taxon>Eukaryota</taxon>
        <taxon>Metazoa</taxon>
        <taxon>Chordata</taxon>
        <taxon>Craniata</taxon>
        <taxon>Vertebrata</taxon>
        <taxon>Euteleostomi</taxon>
        <taxon>Actinopterygii</taxon>
        <taxon>Neopterygii</taxon>
        <taxon>Teleostei</taxon>
        <taxon>Neoteleostei</taxon>
        <taxon>Acanthomorphata</taxon>
        <taxon>Carangaria</taxon>
        <taxon>Carangaria incertae sedis</taxon>
        <taxon>Centropomidae</taxon>
        <taxon>Lates</taxon>
    </lineage>
</organism>
<dbReference type="Proteomes" id="UP001279410">
    <property type="component" value="Unassembled WGS sequence"/>
</dbReference>
<dbReference type="SUPFAM" id="SSF47769">
    <property type="entry name" value="SAM/Pointed domain"/>
    <property type="match status" value="1"/>
</dbReference>
<dbReference type="CDD" id="cd09487">
    <property type="entry name" value="SAM_superfamily"/>
    <property type="match status" value="1"/>
</dbReference>